<feature type="region of interest" description="Disordered" evidence="1">
    <location>
        <begin position="327"/>
        <end position="361"/>
    </location>
</feature>
<keyword evidence="3" id="KW-0732">Signal</keyword>
<evidence type="ECO:0000256" key="3">
    <source>
        <dbReference type="SAM" id="SignalP"/>
    </source>
</evidence>
<feature type="signal peptide" evidence="3">
    <location>
        <begin position="1"/>
        <end position="15"/>
    </location>
</feature>
<evidence type="ECO:0000256" key="1">
    <source>
        <dbReference type="SAM" id="MobiDB-lite"/>
    </source>
</evidence>
<accession>A0A3L9LC49</accession>
<feature type="transmembrane region" description="Helical" evidence="2">
    <location>
        <begin position="195"/>
        <end position="217"/>
    </location>
</feature>
<organism evidence="4 5">
    <name type="scientific">Kocuria tytonicola</name>
    <dbReference type="NCBI Taxonomy" id="2055946"/>
    <lineage>
        <taxon>Bacteria</taxon>
        <taxon>Bacillati</taxon>
        <taxon>Actinomycetota</taxon>
        <taxon>Actinomycetes</taxon>
        <taxon>Micrococcales</taxon>
        <taxon>Micrococcaceae</taxon>
        <taxon>Kocuria</taxon>
    </lineage>
</organism>
<name>A0A3L9LC49_9MICC</name>
<feature type="transmembrane region" description="Helical" evidence="2">
    <location>
        <begin position="224"/>
        <end position="244"/>
    </location>
</feature>
<keyword evidence="2" id="KW-1133">Transmembrane helix</keyword>
<evidence type="ECO:0000313" key="4">
    <source>
        <dbReference type="EMBL" id="RLY94022.1"/>
    </source>
</evidence>
<keyword evidence="2" id="KW-0472">Membrane</keyword>
<reference evidence="4 5" key="1">
    <citation type="submission" date="2018-10" db="EMBL/GenBank/DDBJ databases">
        <title>Kocuria tytonicola, new bacteria from the preen glands of American barn owls (Tyto furcata).</title>
        <authorList>
            <person name="Braun M.S."/>
            <person name="Wang E."/>
            <person name="Zimmermann S."/>
            <person name="Boutin S."/>
            <person name="Wagner H."/>
            <person name="Wink M."/>
        </authorList>
    </citation>
    <scope>NUCLEOTIDE SEQUENCE [LARGE SCALE GENOMIC DNA]</scope>
    <source>
        <strain evidence="4 5">473</strain>
    </source>
</reference>
<sequence>MILVAMLFPVFMAFAYPASYVSAMHQPVPHHMEVEVIGTSDSTQQLACQVAAQGGDALDVSTVADAPTAREDVMDRETRAAFDPSDGKLYVATAGGRQAKAAAQSVFQQVAQQVGVPLAVQDLKKPAPKDTLGIAYMYVMTACVTAGYVTSTMLGNLGKGMRLRSRLGLIGMLSVVAAVLTVGVTWGFYGVYDAHLVTAGLVAMAAYFTAAVFQLGVGGLLGQAATIVGITVFVILGIPASGIATSPDMMPGFFQVTHRMMPTGAIGELLQRVIYFDGHGVGPWILLLATWLMLGAGLLWLGSLRSPHPGEDRGVIADQVDHARKHPDEPLLTAYDSHDSDDDDAARPARGRHRAQEVKHA</sequence>
<comment type="caution">
    <text evidence="4">The sequence shown here is derived from an EMBL/GenBank/DDBJ whole genome shotgun (WGS) entry which is preliminary data.</text>
</comment>
<gene>
    <name evidence="4" type="ORF">EAE32_01925</name>
</gene>
<feature type="transmembrane region" description="Helical" evidence="2">
    <location>
        <begin position="167"/>
        <end position="189"/>
    </location>
</feature>
<dbReference type="Proteomes" id="UP000277871">
    <property type="component" value="Unassembled WGS sequence"/>
</dbReference>
<proteinExistence type="predicted"/>
<dbReference type="AlphaFoldDB" id="A0A3L9LC49"/>
<evidence type="ECO:0000256" key="2">
    <source>
        <dbReference type="SAM" id="Phobius"/>
    </source>
</evidence>
<protein>
    <submittedName>
        <fullName evidence="4">ABC transporter permease</fullName>
    </submittedName>
</protein>
<feature type="transmembrane region" description="Helical" evidence="2">
    <location>
        <begin position="281"/>
        <end position="301"/>
    </location>
</feature>
<dbReference type="EMBL" id="RDEX01000001">
    <property type="protein sequence ID" value="RLY94022.1"/>
    <property type="molecule type" value="Genomic_DNA"/>
</dbReference>
<keyword evidence="5" id="KW-1185">Reference proteome</keyword>
<keyword evidence="2" id="KW-0812">Transmembrane</keyword>
<feature type="transmembrane region" description="Helical" evidence="2">
    <location>
        <begin position="135"/>
        <end position="155"/>
    </location>
</feature>
<evidence type="ECO:0000313" key="5">
    <source>
        <dbReference type="Proteomes" id="UP000277871"/>
    </source>
</evidence>
<feature type="chain" id="PRO_5038906716" evidence="3">
    <location>
        <begin position="16"/>
        <end position="361"/>
    </location>
</feature>